<protein>
    <submittedName>
        <fullName evidence="1">Uncharacterized protein</fullName>
    </submittedName>
</protein>
<name>A0A7R8VY92_TIMDO</name>
<accession>A0A7R8VY92</accession>
<dbReference type="EMBL" id="OA581619">
    <property type="protein sequence ID" value="CAD7206412.1"/>
    <property type="molecule type" value="Genomic_DNA"/>
</dbReference>
<evidence type="ECO:0000313" key="1">
    <source>
        <dbReference type="EMBL" id="CAD7206412.1"/>
    </source>
</evidence>
<dbReference type="AlphaFoldDB" id="A0A7R8VY92"/>
<proteinExistence type="predicted"/>
<organism evidence="1">
    <name type="scientific">Timema douglasi</name>
    <name type="common">Walking stick</name>
    <dbReference type="NCBI Taxonomy" id="61478"/>
    <lineage>
        <taxon>Eukaryota</taxon>
        <taxon>Metazoa</taxon>
        <taxon>Ecdysozoa</taxon>
        <taxon>Arthropoda</taxon>
        <taxon>Hexapoda</taxon>
        <taxon>Insecta</taxon>
        <taxon>Pterygota</taxon>
        <taxon>Neoptera</taxon>
        <taxon>Polyneoptera</taxon>
        <taxon>Phasmatodea</taxon>
        <taxon>Timematodea</taxon>
        <taxon>Timematoidea</taxon>
        <taxon>Timematidae</taxon>
        <taxon>Timema</taxon>
    </lineage>
</organism>
<gene>
    <name evidence="1" type="ORF">TDIB3V08_LOCUS12561</name>
</gene>
<reference evidence="1" key="1">
    <citation type="submission" date="2020-11" db="EMBL/GenBank/DDBJ databases">
        <authorList>
            <person name="Tran Van P."/>
        </authorList>
    </citation>
    <scope>NUCLEOTIDE SEQUENCE</scope>
</reference>
<sequence length="99" mass="11026">MCVSLRSSKHSLCIDTVRLVLIQRLSTGPSGVDEPREVCLFQSTGKNVSWTSGNGSWRKRNTRLTLVDQELRRCRALDTPVSIYMSSMAASSQAHQRAT</sequence>